<evidence type="ECO:0000256" key="11">
    <source>
        <dbReference type="SAM" id="MobiDB-lite"/>
    </source>
</evidence>
<keyword evidence="6 10" id="KW-0238">DNA-binding</keyword>
<evidence type="ECO:0000313" key="13">
    <source>
        <dbReference type="RefSeq" id="XP_042623804.1"/>
    </source>
</evidence>
<comment type="similarity">
    <text evidence="2">Belongs to the TCF/LEF family.</text>
</comment>
<evidence type="ECO:0000256" key="1">
    <source>
        <dbReference type="ARBA" id="ARBA00004123"/>
    </source>
</evidence>
<feature type="compositionally biased region" description="Low complexity" evidence="11">
    <location>
        <begin position="483"/>
        <end position="508"/>
    </location>
</feature>
<feature type="region of interest" description="Disordered" evidence="11">
    <location>
        <begin position="206"/>
        <end position="231"/>
    </location>
</feature>
<feature type="compositionally biased region" description="Polar residues" evidence="11">
    <location>
        <begin position="321"/>
        <end position="335"/>
    </location>
</feature>
<evidence type="ECO:0000256" key="3">
    <source>
        <dbReference type="ARBA" id="ARBA00022491"/>
    </source>
</evidence>
<dbReference type="Pfam" id="PF08347">
    <property type="entry name" value="CTNNB1_binding"/>
    <property type="match status" value="1"/>
</dbReference>
<dbReference type="PANTHER" id="PTHR10373:SF32">
    <property type="entry name" value="TRANSCRIPTION FACTOR 7-LIKE 2"/>
    <property type="match status" value="1"/>
</dbReference>
<dbReference type="PROSITE" id="PS50118">
    <property type="entry name" value="HMG_BOX_2"/>
    <property type="match status" value="1"/>
</dbReference>
<keyword evidence="8" id="KW-0804">Transcription</keyword>
<organism evidence="13">
    <name type="scientific">Cyprinus carpio</name>
    <name type="common">Common carp</name>
    <dbReference type="NCBI Taxonomy" id="7962"/>
    <lineage>
        <taxon>Eukaryota</taxon>
        <taxon>Metazoa</taxon>
        <taxon>Chordata</taxon>
        <taxon>Craniata</taxon>
        <taxon>Vertebrata</taxon>
        <taxon>Euteleostomi</taxon>
        <taxon>Actinopterygii</taxon>
        <taxon>Neopterygii</taxon>
        <taxon>Teleostei</taxon>
        <taxon>Ostariophysi</taxon>
        <taxon>Cypriniformes</taxon>
        <taxon>Cyprinidae</taxon>
        <taxon>Cyprininae</taxon>
        <taxon>Cyprinus</taxon>
    </lineage>
</organism>
<evidence type="ECO:0000256" key="10">
    <source>
        <dbReference type="PROSITE-ProRule" id="PRU00267"/>
    </source>
</evidence>
<dbReference type="GO" id="GO:0007507">
    <property type="term" value="P:heart development"/>
    <property type="evidence" value="ECO:0007669"/>
    <property type="project" value="UniProtKB-ARBA"/>
</dbReference>
<dbReference type="AlphaFoldDB" id="A0A9Q9YP46"/>
<keyword evidence="3" id="KW-0678">Repressor</keyword>
<feature type="compositionally biased region" description="Polar residues" evidence="11">
    <location>
        <begin position="586"/>
        <end position="610"/>
    </location>
</feature>
<dbReference type="PANTHER" id="PTHR10373">
    <property type="entry name" value="TRANSCRIPTION FACTOR 7 FAMILY MEMBER"/>
    <property type="match status" value="1"/>
</dbReference>
<feature type="DNA-binding region" description="HMG box" evidence="10">
    <location>
        <begin position="352"/>
        <end position="420"/>
    </location>
</feature>
<dbReference type="InterPro" id="IPR024940">
    <property type="entry name" value="TCF/LEF"/>
</dbReference>
<dbReference type="FunFam" id="4.10.900.10:FF:000002">
    <property type="entry name" value="transcription factor 7-like 2 isoform X1"/>
    <property type="match status" value="1"/>
</dbReference>
<dbReference type="SMART" id="SM01366">
    <property type="entry name" value="c-clamp"/>
    <property type="match status" value="1"/>
</dbReference>
<dbReference type="RefSeq" id="XP_042623804.1">
    <property type="nucleotide sequence ID" value="XM_042767870.1"/>
</dbReference>
<dbReference type="InterPro" id="IPR009071">
    <property type="entry name" value="HMG_box_dom"/>
</dbReference>
<dbReference type="GO" id="GO:0008284">
    <property type="term" value="P:positive regulation of cell population proliferation"/>
    <property type="evidence" value="ECO:0007669"/>
    <property type="project" value="UniProtKB-ARBA"/>
</dbReference>
<dbReference type="Proteomes" id="UP001155660">
    <property type="component" value="Chromosome A12"/>
</dbReference>
<dbReference type="InterPro" id="IPR013558">
    <property type="entry name" value="CTNNB1-bd_N"/>
</dbReference>
<evidence type="ECO:0000256" key="7">
    <source>
        <dbReference type="ARBA" id="ARBA00023159"/>
    </source>
</evidence>
<feature type="compositionally biased region" description="Basic and acidic residues" evidence="11">
    <location>
        <begin position="336"/>
        <end position="347"/>
    </location>
</feature>
<dbReference type="CDD" id="cd21996">
    <property type="entry name" value="HMG-box_TCF7-like"/>
    <property type="match status" value="1"/>
</dbReference>
<feature type="compositionally biased region" description="Polar residues" evidence="11">
    <location>
        <begin position="553"/>
        <end position="562"/>
    </location>
</feature>
<dbReference type="GO" id="GO:0000981">
    <property type="term" value="F:DNA-binding transcription factor activity, RNA polymerase II-specific"/>
    <property type="evidence" value="ECO:0007669"/>
    <property type="project" value="TreeGrafter"/>
</dbReference>
<dbReference type="GO" id="GO:0048699">
    <property type="term" value="P:generation of neurons"/>
    <property type="evidence" value="ECO:0007669"/>
    <property type="project" value="UniProtKB-ARBA"/>
</dbReference>
<protein>
    <submittedName>
        <fullName evidence="13">Transcription factor 7-like 2 isoform X10</fullName>
    </submittedName>
</protein>
<feature type="region of interest" description="Disordered" evidence="11">
    <location>
        <begin position="1"/>
        <end position="96"/>
    </location>
</feature>
<dbReference type="GO" id="GO:0000978">
    <property type="term" value="F:RNA polymerase II cis-regulatory region sequence-specific DNA binding"/>
    <property type="evidence" value="ECO:0007669"/>
    <property type="project" value="TreeGrafter"/>
</dbReference>
<dbReference type="GO" id="GO:0071664">
    <property type="term" value="C:catenin-TCF7L2 complex"/>
    <property type="evidence" value="ECO:0007669"/>
    <property type="project" value="TreeGrafter"/>
</dbReference>
<gene>
    <name evidence="13" type="primary">LOC109056663</name>
</gene>
<evidence type="ECO:0000256" key="4">
    <source>
        <dbReference type="ARBA" id="ARBA00022687"/>
    </source>
</evidence>
<dbReference type="GO" id="GO:0030901">
    <property type="term" value="P:midbrain development"/>
    <property type="evidence" value="ECO:0007669"/>
    <property type="project" value="UniProtKB-ARBA"/>
</dbReference>
<keyword evidence="7" id="KW-0010">Activator</keyword>
<sequence>MPQLNGGGGDDLGANDEMISFKDEGEQEDKISENSSAERDLADVKSSLVNESETNQNSSSDSEAERRPPPRSESFRDKTRESLEEAAKRQDGGLFKSPPYPGYPFIMIPDLTSPYLPNGSLSPTARTYLQMKWPLLDVQAGSLQSRQALKDARSPSPAHIVGPFCLEFPGQTDLSLHQFHLSNKVPVVQHPHHVHPLTPLITYSNEHFTPGNPPPHLQADVDPKTGISRPPHPPDISPYYPLSPGTVGQIPHPLGWLVPQQGQPVYPITTGGFRHPYPTALTVNASMSSLFSSRFPPHMVPPHHSLHTTGIPHPAIVTPNVKQESSHSDIGSLSSKHQDAKKEEEKKKQPHIKKPLNAFMLYMKEMRAKVVAECTLKESAAINQILGRRWHALSREEQAKYYELARKERQLHMQLYPGWSARDNYGKKKKRKREKQAGEGNDLSAPKKCRARFGLDQQNNWCGPCRRKKKCIRYIQGEGSCASPPSSDGSLLDSPPSSPSMVSPSPSSKESKTQTEQMQPLSLTMKPPPLLTSSQHQHISMAPPLALLDNSRVGKTSGSAHNGSLEPSDMSSSRPTGSTSSRPTSVCHSHSLLPSSATTQPLSLVTKSID</sequence>
<comment type="subcellular location">
    <subcellularLocation>
        <location evidence="1">Nucleus</location>
    </subcellularLocation>
</comment>
<dbReference type="FunFam" id="1.10.30.10:FF:000001">
    <property type="entry name" value="transcription factor 7 isoform X2"/>
    <property type="match status" value="1"/>
</dbReference>
<evidence type="ECO:0000256" key="9">
    <source>
        <dbReference type="ARBA" id="ARBA00023242"/>
    </source>
</evidence>
<evidence type="ECO:0000256" key="8">
    <source>
        <dbReference type="ARBA" id="ARBA00023163"/>
    </source>
</evidence>
<feature type="compositionally biased region" description="Basic and acidic residues" evidence="11">
    <location>
        <begin position="19"/>
        <end position="43"/>
    </location>
</feature>
<keyword evidence="5" id="KW-0805">Transcription regulation</keyword>
<feature type="domain" description="HMG box" evidence="12">
    <location>
        <begin position="352"/>
        <end position="420"/>
    </location>
</feature>
<feature type="compositionally biased region" description="Polar residues" evidence="11">
    <location>
        <begin position="47"/>
        <end position="57"/>
    </location>
</feature>
<dbReference type="GO" id="GO:0010456">
    <property type="term" value="P:cell proliferation in dorsal spinal cord"/>
    <property type="evidence" value="ECO:0007669"/>
    <property type="project" value="UniProtKB-ARBA"/>
</dbReference>
<dbReference type="GO" id="GO:0060847">
    <property type="term" value="P:endothelial cell fate specification"/>
    <property type="evidence" value="ECO:0007669"/>
    <property type="project" value="UniProtKB-ARBA"/>
</dbReference>
<keyword evidence="4" id="KW-0879">Wnt signaling pathway</keyword>
<proteinExistence type="inferred from homology"/>
<feature type="region of interest" description="Disordered" evidence="11">
    <location>
        <begin position="420"/>
        <end position="446"/>
    </location>
</feature>
<name>A0A9Q9YP46_CYPCA</name>
<dbReference type="Pfam" id="PF00505">
    <property type="entry name" value="HMG_box"/>
    <property type="match status" value="1"/>
</dbReference>
<dbReference type="GO" id="GO:0060070">
    <property type="term" value="P:canonical Wnt signaling pathway"/>
    <property type="evidence" value="ECO:0007669"/>
    <property type="project" value="TreeGrafter"/>
</dbReference>
<feature type="region of interest" description="Disordered" evidence="11">
    <location>
        <begin position="478"/>
        <end position="610"/>
    </location>
</feature>
<reference evidence="13" key="1">
    <citation type="submission" date="2025-08" db="UniProtKB">
        <authorList>
            <consortium name="RefSeq"/>
        </authorList>
    </citation>
    <scope>IDENTIFICATION</scope>
    <source>
        <tissue evidence="13">Muscle</tissue>
    </source>
</reference>
<keyword evidence="9 10" id="KW-0539">Nucleus</keyword>
<dbReference type="SMART" id="SM00398">
    <property type="entry name" value="HMG"/>
    <property type="match status" value="1"/>
</dbReference>
<evidence type="ECO:0000256" key="5">
    <source>
        <dbReference type="ARBA" id="ARBA00023015"/>
    </source>
</evidence>
<feature type="compositionally biased region" description="Low complexity" evidence="11">
    <location>
        <begin position="567"/>
        <end position="585"/>
    </location>
</feature>
<dbReference type="GO" id="GO:1990907">
    <property type="term" value="C:beta-catenin-TCF complex"/>
    <property type="evidence" value="ECO:0007669"/>
    <property type="project" value="TreeGrafter"/>
</dbReference>
<dbReference type="GO" id="GO:0021903">
    <property type="term" value="P:rostrocaudal neural tube patterning"/>
    <property type="evidence" value="ECO:0007669"/>
    <property type="project" value="UniProtKB-ARBA"/>
</dbReference>
<feature type="compositionally biased region" description="Basic and acidic residues" evidence="11">
    <location>
        <begin position="63"/>
        <end position="91"/>
    </location>
</feature>
<feature type="region of interest" description="Disordered" evidence="11">
    <location>
        <begin position="321"/>
        <end position="352"/>
    </location>
</feature>
<dbReference type="GO" id="GO:0000785">
    <property type="term" value="C:chromatin"/>
    <property type="evidence" value="ECO:0007669"/>
    <property type="project" value="TreeGrafter"/>
</dbReference>
<feature type="compositionally biased region" description="Gly residues" evidence="11">
    <location>
        <begin position="1"/>
        <end position="11"/>
    </location>
</feature>
<evidence type="ECO:0000256" key="2">
    <source>
        <dbReference type="ARBA" id="ARBA00006569"/>
    </source>
</evidence>
<evidence type="ECO:0000259" key="12">
    <source>
        <dbReference type="PROSITE" id="PS50118"/>
    </source>
</evidence>
<dbReference type="GeneID" id="109056663"/>
<accession>A0A9Q9YP46</accession>
<evidence type="ECO:0000256" key="6">
    <source>
        <dbReference type="ARBA" id="ARBA00023125"/>
    </source>
</evidence>